<evidence type="ECO:0000313" key="2">
    <source>
        <dbReference type="EMBL" id="MBA8825368.1"/>
    </source>
</evidence>
<evidence type="ECO:0000256" key="1">
    <source>
        <dbReference type="SAM" id="MobiDB-lite"/>
    </source>
</evidence>
<dbReference type="RefSeq" id="WP_182544562.1">
    <property type="nucleotide sequence ID" value="NZ_JACGWZ010000003.1"/>
</dbReference>
<dbReference type="InterPro" id="IPR004027">
    <property type="entry name" value="SEC_C_motif"/>
</dbReference>
<keyword evidence="3" id="KW-1185">Reference proteome</keyword>
<dbReference type="EMBL" id="JACGWZ010000003">
    <property type="protein sequence ID" value="MBA8825368.1"/>
    <property type="molecule type" value="Genomic_DNA"/>
</dbReference>
<protein>
    <recommendedName>
        <fullName evidence="4">SEC-C motif-containing protein</fullName>
    </recommendedName>
</protein>
<organism evidence="2 3">
    <name type="scientific">Halosaccharopolyspora lacisalsi</name>
    <dbReference type="NCBI Taxonomy" id="1000566"/>
    <lineage>
        <taxon>Bacteria</taxon>
        <taxon>Bacillati</taxon>
        <taxon>Actinomycetota</taxon>
        <taxon>Actinomycetes</taxon>
        <taxon>Pseudonocardiales</taxon>
        <taxon>Pseudonocardiaceae</taxon>
        <taxon>Halosaccharopolyspora</taxon>
    </lineage>
</organism>
<dbReference type="Pfam" id="PF02810">
    <property type="entry name" value="SEC-C"/>
    <property type="match status" value="1"/>
</dbReference>
<dbReference type="Gene3D" id="3.10.450.50">
    <property type="match status" value="1"/>
</dbReference>
<feature type="region of interest" description="Disordered" evidence="1">
    <location>
        <begin position="1"/>
        <end position="47"/>
    </location>
</feature>
<dbReference type="SUPFAM" id="SSF48452">
    <property type="entry name" value="TPR-like"/>
    <property type="match status" value="1"/>
</dbReference>
<dbReference type="SUPFAM" id="SSF103642">
    <property type="entry name" value="Sec-C motif"/>
    <property type="match status" value="1"/>
</dbReference>
<feature type="region of interest" description="Disordered" evidence="1">
    <location>
        <begin position="235"/>
        <end position="259"/>
    </location>
</feature>
<comment type="caution">
    <text evidence="2">The sequence shown here is derived from an EMBL/GenBank/DDBJ whole genome shotgun (WGS) entry which is preliminary data.</text>
</comment>
<feature type="compositionally biased region" description="Basic and acidic residues" evidence="1">
    <location>
        <begin position="248"/>
        <end position="259"/>
    </location>
</feature>
<sequence>MTDGESARLRQGRDELPAENAVTETGHRLPQSPAEWAQRARETEADLAEYPDERVDVLCEAGHAWAQAGELEQAERCYRLAAAEGTEPELPDPRAYYASFLIEEYDAVRGNELLDELWRSRPTVPSTYHFVAETLEENGEYQRALNWANAGLSRCYPQPFTPGVDEVVDDQELDMLLTTRSRIREALDQPADTLDELGEQAHDAFGSALDSFERQNPVSRPTAVLYWPESEYERVPRRSSDSSADSESGARAHVDHRRETERVLRASAEGDTPLVAHGDVAEFLDFCGERERDPSTASIRNDYAGWLAEHGRGISWPPERNEVCWCGSGRKYKKCCGAPGFVEHD</sequence>
<dbReference type="Gene3D" id="1.25.40.10">
    <property type="entry name" value="Tetratricopeptide repeat domain"/>
    <property type="match status" value="1"/>
</dbReference>
<reference evidence="2 3" key="1">
    <citation type="submission" date="2020-07" db="EMBL/GenBank/DDBJ databases">
        <title>Sequencing the genomes of 1000 actinobacteria strains.</title>
        <authorList>
            <person name="Klenk H.-P."/>
        </authorList>
    </citation>
    <scope>NUCLEOTIDE SEQUENCE [LARGE SCALE GENOMIC DNA]</scope>
    <source>
        <strain evidence="2 3">DSM 45975</strain>
    </source>
</reference>
<evidence type="ECO:0000313" key="3">
    <source>
        <dbReference type="Proteomes" id="UP000569329"/>
    </source>
</evidence>
<evidence type="ECO:0008006" key="4">
    <source>
        <dbReference type="Google" id="ProtNLM"/>
    </source>
</evidence>
<accession>A0A839E372</accession>
<dbReference type="AlphaFoldDB" id="A0A839E372"/>
<feature type="compositionally biased region" description="Basic and acidic residues" evidence="1">
    <location>
        <begin position="1"/>
        <end position="16"/>
    </location>
</feature>
<proteinExistence type="predicted"/>
<dbReference type="Proteomes" id="UP000569329">
    <property type="component" value="Unassembled WGS sequence"/>
</dbReference>
<gene>
    <name evidence="2" type="ORF">FHX42_002719</name>
</gene>
<name>A0A839E372_9PSEU</name>
<dbReference type="InterPro" id="IPR011990">
    <property type="entry name" value="TPR-like_helical_dom_sf"/>
</dbReference>